<gene>
    <name evidence="2" type="ORF">DFR76_115180</name>
</gene>
<accession>A0A370HQH5</accession>
<dbReference type="AlphaFoldDB" id="A0A370HQH5"/>
<comment type="caution">
    <text evidence="2">The sequence shown here is derived from an EMBL/GenBank/DDBJ whole genome shotgun (WGS) entry which is preliminary data.</text>
</comment>
<dbReference type="InterPro" id="IPR002937">
    <property type="entry name" value="Amino_oxidase"/>
</dbReference>
<keyword evidence="3" id="KW-1185">Reference proteome</keyword>
<organism evidence="2 3">
    <name type="scientific">Nocardia pseudobrasiliensis</name>
    <dbReference type="NCBI Taxonomy" id="45979"/>
    <lineage>
        <taxon>Bacteria</taxon>
        <taxon>Bacillati</taxon>
        <taxon>Actinomycetota</taxon>
        <taxon>Actinomycetes</taxon>
        <taxon>Mycobacteriales</taxon>
        <taxon>Nocardiaceae</taxon>
        <taxon>Nocardia</taxon>
    </lineage>
</organism>
<dbReference type="InterPro" id="IPR050464">
    <property type="entry name" value="Zeta_carotene_desat/Oxidored"/>
</dbReference>
<dbReference type="Pfam" id="PF01593">
    <property type="entry name" value="Amino_oxidase"/>
    <property type="match status" value="1"/>
</dbReference>
<feature type="domain" description="Amine oxidase" evidence="1">
    <location>
        <begin position="44"/>
        <end position="491"/>
    </location>
</feature>
<dbReference type="Proteomes" id="UP000254869">
    <property type="component" value="Unassembled WGS sequence"/>
</dbReference>
<dbReference type="STRING" id="1210086.GCA_001613105_04499"/>
<evidence type="ECO:0000259" key="1">
    <source>
        <dbReference type="Pfam" id="PF01593"/>
    </source>
</evidence>
<evidence type="ECO:0000313" key="2">
    <source>
        <dbReference type="EMBL" id="RDI60550.1"/>
    </source>
</evidence>
<name>A0A370HQH5_9NOCA</name>
<evidence type="ECO:0000313" key="3">
    <source>
        <dbReference type="Proteomes" id="UP000254869"/>
    </source>
</evidence>
<dbReference type="EMBL" id="QQBC01000015">
    <property type="protein sequence ID" value="RDI60550.1"/>
    <property type="molecule type" value="Genomic_DNA"/>
</dbReference>
<reference evidence="2 3" key="1">
    <citation type="submission" date="2018-07" db="EMBL/GenBank/DDBJ databases">
        <title>Genomic Encyclopedia of Type Strains, Phase IV (KMG-IV): sequencing the most valuable type-strain genomes for metagenomic binning, comparative biology and taxonomic classification.</title>
        <authorList>
            <person name="Goeker M."/>
        </authorList>
    </citation>
    <scope>NUCLEOTIDE SEQUENCE [LARGE SCALE GENOMIC DNA]</scope>
    <source>
        <strain evidence="2 3">DSM 44290</strain>
    </source>
</reference>
<sequence>MINHEPTLGEARDRRRVHYPAAAGRLDVGRTGATPRAVVVGAGIAGLAAATGLAERGFHVDVIERERYLGGRVGGWTQRLHDGGRVAMNRGFHAFFAQYYNLRKLLSRADIRLHRLRDYPLIDDRGRRDTFRGLPRTPPWNALAFALRSPTFGLRDLFRLDARAAEPLVTVSVPGIYERLDDLDAETFLRAINFPDAARHLAFEVFSRSFFIEPHRMSAAELAMMFHIYFLGSSEGLIFDVAPDNFDVSVWEPLARYLTSAGCPGRVEFHLDTSVERIEPEATGLRVIDDTGGEIAADAVVLAADIAGLRRIVAASPDLGDAEWRSRIGALATAPPFAVRRLWLDRPVRADRSSFLGTGNLDPLDNISVLNRYERNAADWAGRTGGSVVELHAYAVSDADSRPGVRADTEQRMLARLHQIYPETAAAHIVGQTTLWRQDCPRFAPGDFARRPGVITPDSRLVLAGDGIRVDLPVALMERAATTGWLAANTLLARWGGAGHDLHSVPADGRSKVLRRAANLGRRFG</sequence>
<dbReference type="InterPro" id="IPR036188">
    <property type="entry name" value="FAD/NAD-bd_sf"/>
</dbReference>
<dbReference type="SUPFAM" id="SSF51905">
    <property type="entry name" value="FAD/NAD(P)-binding domain"/>
    <property type="match status" value="1"/>
</dbReference>
<dbReference type="PANTHER" id="PTHR42923:SF43">
    <property type="entry name" value="AMINE OXIDASE"/>
    <property type="match status" value="1"/>
</dbReference>
<proteinExistence type="predicted"/>
<dbReference type="Gene3D" id="3.50.50.60">
    <property type="entry name" value="FAD/NAD(P)-binding domain"/>
    <property type="match status" value="1"/>
</dbReference>
<protein>
    <submittedName>
        <fullName evidence="2">Isorenieratene synthase</fullName>
    </submittedName>
</protein>
<dbReference type="GO" id="GO:0016491">
    <property type="term" value="F:oxidoreductase activity"/>
    <property type="evidence" value="ECO:0007669"/>
    <property type="project" value="InterPro"/>
</dbReference>
<dbReference type="PANTHER" id="PTHR42923">
    <property type="entry name" value="PROTOPORPHYRINOGEN OXIDASE"/>
    <property type="match status" value="1"/>
</dbReference>